<dbReference type="EC" id="3.4.21.-" evidence="8 9"/>
<dbReference type="KEGG" id="dan:6500706"/>
<dbReference type="Pfam" id="PF00084">
    <property type="entry name" value="Sushi"/>
    <property type="match status" value="2"/>
</dbReference>
<dbReference type="CTD" id="42032"/>
<feature type="disulfide bond" evidence="4">
    <location>
        <begin position="259"/>
        <end position="286"/>
    </location>
</feature>
<accession>B3M2D2</accession>
<dbReference type="SMART" id="SM00192">
    <property type="entry name" value="LDLa"/>
    <property type="match status" value="4"/>
</dbReference>
<dbReference type="InterPro" id="IPR043504">
    <property type="entry name" value="Peptidase_S1_PA_chymotrypsin"/>
</dbReference>
<dbReference type="FunFam" id="4.10.400.10:FF:000065">
    <property type="entry name" value="Transmembrane protease serine 7"/>
    <property type="match status" value="1"/>
</dbReference>
<dbReference type="SUPFAM" id="SSF50494">
    <property type="entry name" value="Trypsin-like serine proteases"/>
    <property type="match status" value="1"/>
</dbReference>
<evidence type="ECO:0000256" key="5">
    <source>
        <dbReference type="SAM" id="SignalP"/>
    </source>
</evidence>
<evidence type="ECO:0000313" key="9">
    <source>
        <dbReference type="EMBL" id="KPU79659.1"/>
    </source>
</evidence>
<evidence type="ECO:0000256" key="3">
    <source>
        <dbReference type="PROSITE-ProRule" id="PRU00124"/>
    </source>
</evidence>
<dbReference type="EMBL" id="CH902617">
    <property type="protein sequence ID" value="KPU79659.1"/>
    <property type="molecule type" value="Genomic_DNA"/>
</dbReference>
<evidence type="ECO:0000256" key="2">
    <source>
        <dbReference type="ARBA" id="ARBA00023180"/>
    </source>
</evidence>
<dbReference type="SUPFAM" id="SSF57424">
    <property type="entry name" value="LDL receptor-like module"/>
    <property type="match status" value="4"/>
</dbReference>
<keyword evidence="10" id="KW-1185">Reference proteome</keyword>
<evidence type="ECO:0000259" key="6">
    <source>
        <dbReference type="PROSITE" id="PS50240"/>
    </source>
</evidence>
<dbReference type="InterPro" id="IPR000436">
    <property type="entry name" value="Sushi_SCR_CCP_dom"/>
</dbReference>
<feature type="disulfide bond" evidence="3">
    <location>
        <begin position="70"/>
        <end position="82"/>
    </location>
</feature>
<dbReference type="PROSITE" id="PS50240">
    <property type="entry name" value="TRYPSIN_DOM"/>
    <property type="match status" value="1"/>
</dbReference>
<dbReference type="PROSITE" id="PS00134">
    <property type="entry name" value="TRYPSIN_HIS"/>
    <property type="match status" value="1"/>
</dbReference>
<sequence>MKLKVLLSKLLFLSVFFTRLSRTLAECTPNQFECDNGSCISQYDACNGVKNCPDGSDETVMMCIAQAQHCTKPYFLCTYGACVIGTAPCNGIQECADNSDETRMRCSNEDELRQYNRILQGNCQETEIKCPSGICIDKSYLCNGADNCGDGSGYDESVDFCGHMECPGYSFRCGTGSCISKTLTCNGENDCFDGSDEAPKLCNTTLPSRIGQDTVTTAVSGPTKRGCTLPAGDERPIAKDKQNRILTDPLPRGFVYFSCETGYVRQGNEKVYCSNTNVWNDEVPKCVKYCTNKNNELYGYSTSARCTLNGQLVNCSKTLHEPGTEVTFTCKTGFNKPLFPSHRMRCEKGGKWSGGRTPCVQDCGEIATPIKPFAFNGVTVNNTVVPWHVGLYVWHTEKSYHFQCGGSLLTPDLVITAAHCVYDETRREAYSTDTFKIVAGKFYRNYDQQTNDVRNGVKVIEIAREYNGRAANYFQDLALLSLETPFEFSDIIRPICVHFASFAEKEYINNKVGQFAGWSIEDDHKLQFVTAESKDNSMCKKELQDIQADKFCIFTHGKSLACQGDSGGGFTAKIQTDYFARNAYRHHLYGVISNAPNADQCATSLTVMTNIQYFDDMIQRAMDESRTRA</sequence>
<feature type="disulfide bond" evidence="3">
    <location>
        <begin position="130"/>
        <end position="148"/>
    </location>
</feature>
<dbReference type="SMR" id="B3M2D2"/>
<dbReference type="InterPro" id="IPR035976">
    <property type="entry name" value="Sushi/SCR/CCP_sf"/>
</dbReference>
<dbReference type="SMART" id="SM00020">
    <property type="entry name" value="Tryp_SPc"/>
    <property type="match status" value="1"/>
</dbReference>
<dbReference type="InterPro" id="IPR018114">
    <property type="entry name" value="TRYPSIN_HIS"/>
</dbReference>
<feature type="disulfide bond" evidence="3">
    <location>
        <begin position="34"/>
        <end position="52"/>
    </location>
</feature>
<dbReference type="PROSITE" id="PS50068">
    <property type="entry name" value="LDLRA_2"/>
    <property type="match status" value="4"/>
</dbReference>
<evidence type="ECO:0000313" key="8">
    <source>
        <dbReference type="EMBL" id="EDV42323.1"/>
    </source>
</evidence>
<gene>
    <name evidence="8" type="primary">Dana\GF17925</name>
    <name evidence="8" type="synonym">dana_GLEANR_19187</name>
    <name evidence="8" type="ORF">GF17925</name>
</gene>
<dbReference type="SMART" id="SM00032">
    <property type="entry name" value="CCP"/>
    <property type="match status" value="2"/>
</dbReference>
<reference evidence="8" key="2">
    <citation type="journal article" date="2008" name="Bioinformatics">
        <title>Assembly reconciliation.</title>
        <authorList>
            <person name="Zimin A.V."/>
            <person name="Smith D.R."/>
            <person name="Sutton G."/>
            <person name="Yorke J.A."/>
        </authorList>
    </citation>
    <scope>NUCLEOTIDE SEQUENCE</scope>
    <source>
        <strain evidence="8">TSC#14024-0371.13</strain>
    </source>
</reference>
<keyword evidence="4" id="KW-0768">Sushi</keyword>
<protein>
    <submittedName>
        <fullName evidence="8">Uncharacterized protein, isoform A</fullName>
    </submittedName>
    <submittedName>
        <fullName evidence="9">Uncharacterized protein, isoform C</fullName>
        <ecNumber evidence="8 9">3.4.21.-</ecNumber>
    </submittedName>
</protein>
<dbReference type="PROSITE" id="PS01209">
    <property type="entry name" value="LDLRA_1"/>
    <property type="match status" value="2"/>
</dbReference>
<feature type="disulfide bond" evidence="3">
    <location>
        <begin position="173"/>
        <end position="191"/>
    </location>
</feature>
<dbReference type="SUPFAM" id="SSF57535">
    <property type="entry name" value="Complement control module/SCR domain"/>
    <property type="match status" value="2"/>
</dbReference>
<dbReference type="Gene3D" id="2.40.10.10">
    <property type="entry name" value="Trypsin-like serine proteases"/>
    <property type="match status" value="2"/>
</dbReference>
<feature type="disulfide bond" evidence="3">
    <location>
        <begin position="27"/>
        <end position="39"/>
    </location>
</feature>
<feature type="domain" description="Peptidase S1" evidence="6">
    <location>
        <begin position="374"/>
        <end position="623"/>
    </location>
</feature>
<dbReference type="FunCoup" id="B3M2D2">
    <property type="interactions" value="94"/>
</dbReference>
<organism evidence="8 10">
    <name type="scientific">Drosophila ananassae</name>
    <name type="common">Fruit fly</name>
    <dbReference type="NCBI Taxonomy" id="7217"/>
    <lineage>
        <taxon>Eukaryota</taxon>
        <taxon>Metazoa</taxon>
        <taxon>Ecdysozoa</taxon>
        <taxon>Arthropoda</taxon>
        <taxon>Hexapoda</taxon>
        <taxon>Insecta</taxon>
        <taxon>Pterygota</taxon>
        <taxon>Neoptera</taxon>
        <taxon>Endopterygota</taxon>
        <taxon>Diptera</taxon>
        <taxon>Brachycera</taxon>
        <taxon>Muscomorpha</taxon>
        <taxon>Ephydroidea</taxon>
        <taxon>Drosophilidae</taxon>
        <taxon>Drosophila</taxon>
        <taxon>Sophophora</taxon>
    </lineage>
</organism>
<dbReference type="InterPro" id="IPR009003">
    <property type="entry name" value="Peptidase_S1_PA"/>
</dbReference>
<dbReference type="InterPro" id="IPR002172">
    <property type="entry name" value="LDrepeatLR_classA_rpt"/>
</dbReference>
<dbReference type="eggNOG" id="KOG3627">
    <property type="taxonomic scope" value="Eukaryota"/>
</dbReference>
<dbReference type="OrthoDB" id="2019384at2759"/>
<evidence type="ECO:0000256" key="1">
    <source>
        <dbReference type="ARBA" id="ARBA00023157"/>
    </source>
</evidence>
<name>B3M2D2_DROAN</name>
<dbReference type="CDD" id="cd00112">
    <property type="entry name" value="LDLa"/>
    <property type="match status" value="4"/>
</dbReference>
<feature type="domain" description="Sushi" evidence="7">
    <location>
        <begin position="225"/>
        <end position="288"/>
    </location>
</feature>
<feature type="disulfide bond" evidence="3">
    <location>
        <begin position="166"/>
        <end position="178"/>
    </location>
</feature>
<keyword evidence="5" id="KW-0732">Signal</keyword>
<dbReference type="GO" id="GO:0006508">
    <property type="term" value="P:proteolysis"/>
    <property type="evidence" value="ECO:0007669"/>
    <property type="project" value="InterPro"/>
</dbReference>
<dbReference type="Gene3D" id="4.10.400.10">
    <property type="entry name" value="Low-density Lipoprotein Receptor"/>
    <property type="match status" value="4"/>
</dbReference>
<dbReference type="STRING" id="7217.B3M2D2"/>
<dbReference type="FunFam" id="2.40.10.10:FF:000068">
    <property type="entry name" value="transmembrane protease serine 2"/>
    <property type="match status" value="1"/>
</dbReference>
<dbReference type="GO" id="GO:0004252">
    <property type="term" value="F:serine-type endopeptidase activity"/>
    <property type="evidence" value="ECO:0007669"/>
    <property type="project" value="InterPro"/>
</dbReference>
<reference evidence="8 10" key="1">
    <citation type="journal article" date="2007" name="Nature">
        <title>Evolution of genes and genomes on the Drosophila phylogeny.</title>
        <authorList>
            <consortium name="Drosophila 12 Genomes Consortium"/>
            <person name="Clark A.G."/>
            <person name="Eisen M.B."/>
            <person name="Smith D.R."/>
            <person name="Bergman C.M."/>
            <person name="Oliver B."/>
            <person name="Markow T.A."/>
            <person name="Kaufman T.C."/>
            <person name="Kellis M."/>
            <person name="Gelbart W."/>
            <person name="Iyer V.N."/>
            <person name="Pollard D.A."/>
            <person name="Sackton T.B."/>
            <person name="Larracuente A.M."/>
            <person name="Singh N.D."/>
            <person name="Abad J.P."/>
            <person name="Abt D.N."/>
            <person name="Adryan B."/>
            <person name="Aguade M."/>
            <person name="Akashi H."/>
            <person name="Anderson W.W."/>
            <person name="Aquadro C.F."/>
            <person name="Ardell D.H."/>
            <person name="Arguello R."/>
            <person name="Artieri C.G."/>
            <person name="Barbash D.A."/>
            <person name="Barker D."/>
            <person name="Barsanti P."/>
            <person name="Batterham P."/>
            <person name="Batzoglou S."/>
            <person name="Begun D."/>
            <person name="Bhutkar A."/>
            <person name="Blanco E."/>
            <person name="Bosak S.A."/>
            <person name="Bradley R.K."/>
            <person name="Brand A.D."/>
            <person name="Brent M.R."/>
            <person name="Brooks A.N."/>
            <person name="Brown R.H."/>
            <person name="Butlin R.K."/>
            <person name="Caggese C."/>
            <person name="Calvi B.R."/>
            <person name="Bernardo de Carvalho A."/>
            <person name="Caspi A."/>
            <person name="Castrezana S."/>
            <person name="Celniker S.E."/>
            <person name="Chang J.L."/>
            <person name="Chapple C."/>
            <person name="Chatterji S."/>
            <person name="Chinwalla A."/>
            <person name="Civetta A."/>
            <person name="Clifton S.W."/>
            <person name="Comeron J.M."/>
            <person name="Costello J.C."/>
            <person name="Coyne J.A."/>
            <person name="Daub J."/>
            <person name="David R.G."/>
            <person name="Delcher A.L."/>
            <person name="Delehaunty K."/>
            <person name="Do C.B."/>
            <person name="Ebling H."/>
            <person name="Edwards K."/>
            <person name="Eickbush T."/>
            <person name="Evans J.D."/>
            <person name="Filipski A."/>
            <person name="Findeiss S."/>
            <person name="Freyhult E."/>
            <person name="Fulton L."/>
            <person name="Fulton R."/>
            <person name="Garcia A.C."/>
            <person name="Gardiner A."/>
            <person name="Garfield D.A."/>
            <person name="Garvin B.E."/>
            <person name="Gibson G."/>
            <person name="Gilbert D."/>
            <person name="Gnerre S."/>
            <person name="Godfrey J."/>
            <person name="Good R."/>
            <person name="Gotea V."/>
            <person name="Gravely B."/>
            <person name="Greenberg A.J."/>
            <person name="Griffiths-Jones S."/>
            <person name="Gross S."/>
            <person name="Guigo R."/>
            <person name="Gustafson E.A."/>
            <person name="Haerty W."/>
            <person name="Hahn M.W."/>
            <person name="Halligan D.L."/>
            <person name="Halpern A.L."/>
            <person name="Halter G.M."/>
            <person name="Han M.V."/>
            <person name="Heger A."/>
            <person name="Hillier L."/>
            <person name="Hinrichs A.S."/>
            <person name="Holmes I."/>
            <person name="Hoskins R.A."/>
            <person name="Hubisz M.J."/>
            <person name="Hultmark D."/>
            <person name="Huntley M.A."/>
            <person name="Jaffe D.B."/>
            <person name="Jagadeeshan S."/>
            <person name="Jeck W.R."/>
            <person name="Johnson J."/>
            <person name="Jones C.D."/>
            <person name="Jordan W.C."/>
            <person name="Karpen G.H."/>
            <person name="Kataoka E."/>
            <person name="Keightley P.D."/>
            <person name="Kheradpour P."/>
            <person name="Kirkness E.F."/>
            <person name="Koerich L.B."/>
            <person name="Kristiansen K."/>
            <person name="Kudrna D."/>
            <person name="Kulathinal R.J."/>
            <person name="Kumar S."/>
            <person name="Kwok R."/>
            <person name="Lander E."/>
            <person name="Langley C.H."/>
            <person name="Lapoint R."/>
            <person name="Lazzaro B.P."/>
            <person name="Lee S.J."/>
            <person name="Levesque L."/>
            <person name="Li R."/>
            <person name="Lin C.F."/>
            <person name="Lin M.F."/>
            <person name="Lindblad-Toh K."/>
            <person name="Llopart A."/>
            <person name="Long M."/>
            <person name="Low L."/>
            <person name="Lozovsky E."/>
            <person name="Lu J."/>
            <person name="Luo M."/>
            <person name="Machado C.A."/>
            <person name="Makalowski W."/>
            <person name="Marzo M."/>
            <person name="Matsuda M."/>
            <person name="Matzkin L."/>
            <person name="McAllister B."/>
            <person name="McBride C.S."/>
            <person name="McKernan B."/>
            <person name="McKernan K."/>
            <person name="Mendez-Lago M."/>
            <person name="Minx P."/>
            <person name="Mollenhauer M.U."/>
            <person name="Montooth K."/>
            <person name="Mount S.M."/>
            <person name="Mu X."/>
            <person name="Myers E."/>
            <person name="Negre B."/>
            <person name="Newfeld S."/>
            <person name="Nielsen R."/>
            <person name="Noor M.A."/>
            <person name="O'Grady P."/>
            <person name="Pachter L."/>
            <person name="Papaceit M."/>
            <person name="Parisi M.J."/>
            <person name="Parisi M."/>
            <person name="Parts L."/>
            <person name="Pedersen J.S."/>
            <person name="Pesole G."/>
            <person name="Phillippy A.M."/>
            <person name="Ponting C.P."/>
            <person name="Pop M."/>
            <person name="Porcelli D."/>
            <person name="Powell J.R."/>
            <person name="Prohaska S."/>
            <person name="Pruitt K."/>
            <person name="Puig M."/>
            <person name="Quesneville H."/>
            <person name="Ram K.R."/>
            <person name="Rand D."/>
            <person name="Rasmussen M.D."/>
            <person name="Reed L.K."/>
            <person name="Reenan R."/>
            <person name="Reily A."/>
            <person name="Remington K.A."/>
            <person name="Rieger T.T."/>
            <person name="Ritchie M.G."/>
            <person name="Robin C."/>
            <person name="Rogers Y.H."/>
            <person name="Rohde C."/>
            <person name="Rozas J."/>
            <person name="Rubenfield M.J."/>
            <person name="Ruiz A."/>
            <person name="Russo S."/>
            <person name="Salzberg S.L."/>
            <person name="Sanchez-Gracia A."/>
            <person name="Saranga D.J."/>
            <person name="Sato H."/>
            <person name="Schaeffer S.W."/>
            <person name="Schatz M.C."/>
            <person name="Schlenke T."/>
            <person name="Schwartz R."/>
            <person name="Segarra C."/>
            <person name="Singh R.S."/>
            <person name="Sirot L."/>
            <person name="Sirota M."/>
            <person name="Sisneros N.B."/>
            <person name="Smith C.D."/>
            <person name="Smith T.F."/>
            <person name="Spieth J."/>
            <person name="Stage D.E."/>
            <person name="Stark A."/>
            <person name="Stephan W."/>
            <person name="Strausberg R.L."/>
            <person name="Strempel S."/>
            <person name="Sturgill D."/>
            <person name="Sutton G."/>
            <person name="Sutton G.G."/>
            <person name="Tao W."/>
            <person name="Teichmann S."/>
            <person name="Tobari Y.N."/>
            <person name="Tomimura Y."/>
            <person name="Tsolas J.M."/>
            <person name="Valente V.L."/>
            <person name="Venter E."/>
            <person name="Venter J.C."/>
            <person name="Vicario S."/>
            <person name="Vieira F.G."/>
            <person name="Vilella A.J."/>
            <person name="Villasante A."/>
            <person name="Walenz B."/>
            <person name="Wang J."/>
            <person name="Wasserman M."/>
            <person name="Watts T."/>
            <person name="Wilson D."/>
            <person name="Wilson R.K."/>
            <person name="Wing R.A."/>
            <person name="Wolfner M.F."/>
            <person name="Wong A."/>
            <person name="Wong G.K."/>
            <person name="Wu C.I."/>
            <person name="Wu G."/>
            <person name="Yamamoto D."/>
            <person name="Yang H.P."/>
            <person name="Yang S.P."/>
            <person name="Yorke J.A."/>
            <person name="Yoshida K."/>
            <person name="Zdobnov E."/>
            <person name="Zhang P."/>
            <person name="Zhang Y."/>
            <person name="Zimin A.V."/>
            <person name="Baldwin J."/>
            <person name="Abdouelleil A."/>
            <person name="Abdulkadir J."/>
            <person name="Abebe A."/>
            <person name="Abera B."/>
            <person name="Abreu J."/>
            <person name="Acer S.C."/>
            <person name="Aftuck L."/>
            <person name="Alexander A."/>
            <person name="An P."/>
            <person name="Anderson E."/>
            <person name="Anderson S."/>
            <person name="Arachi H."/>
            <person name="Azer M."/>
            <person name="Bachantsang P."/>
            <person name="Barry A."/>
            <person name="Bayul T."/>
            <person name="Berlin A."/>
            <person name="Bessette D."/>
            <person name="Bloom T."/>
            <person name="Blye J."/>
            <person name="Boguslavskiy L."/>
            <person name="Bonnet C."/>
            <person name="Boukhgalter B."/>
            <person name="Bourzgui I."/>
            <person name="Brown A."/>
            <person name="Cahill P."/>
            <person name="Channer S."/>
            <person name="Cheshatsang Y."/>
            <person name="Chuda L."/>
            <person name="Citroen M."/>
            <person name="Collymore A."/>
            <person name="Cooke P."/>
            <person name="Costello M."/>
            <person name="D'Aco K."/>
            <person name="Daza R."/>
            <person name="De Haan G."/>
            <person name="DeGray S."/>
            <person name="DeMaso C."/>
            <person name="Dhargay N."/>
            <person name="Dooley K."/>
            <person name="Dooley E."/>
            <person name="Doricent M."/>
            <person name="Dorje P."/>
            <person name="Dorjee K."/>
            <person name="Dupes A."/>
            <person name="Elong R."/>
            <person name="Falk J."/>
            <person name="Farina A."/>
            <person name="Faro S."/>
            <person name="Ferguson D."/>
            <person name="Fisher S."/>
            <person name="Foley C.D."/>
            <person name="Franke A."/>
            <person name="Friedrich D."/>
            <person name="Gadbois L."/>
            <person name="Gearin G."/>
            <person name="Gearin C.R."/>
            <person name="Giannoukos G."/>
            <person name="Goode T."/>
            <person name="Graham J."/>
            <person name="Grandbois E."/>
            <person name="Grewal S."/>
            <person name="Gyaltsen K."/>
            <person name="Hafez N."/>
            <person name="Hagos B."/>
            <person name="Hall J."/>
            <person name="Henson C."/>
            <person name="Hollinger A."/>
            <person name="Honan T."/>
            <person name="Huard M.D."/>
            <person name="Hughes L."/>
            <person name="Hurhula B."/>
            <person name="Husby M.E."/>
            <person name="Kamat A."/>
            <person name="Kanga B."/>
            <person name="Kashin S."/>
            <person name="Khazanovich D."/>
            <person name="Kisner P."/>
            <person name="Lance K."/>
            <person name="Lara M."/>
            <person name="Lee W."/>
            <person name="Lennon N."/>
            <person name="Letendre F."/>
            <person name="LeVine R."/>
            <person name="Lipovsky A."/>
            <person name="Liu X."/>
            <person name="Liu J."/>
            <person name="Liu S."/>
            <person name="Lokyitsang T."/>
            <person name="Lokyitsang Y."/>
            <person name="Lubonja R."/>
            <person name="Lui A."/>
            <person name="MacDonald P."/>
            <person name="Magnisalis V."/>
            <person name="Maru K."/>
            <person name="Matthews C."/>
            <person name="McCusker W."/>
            <person name="McDonough S."/>
            <person name="Mehta T."/>
            <person name="Meldrim J."/>
            <person name="Meneus L."/>
            <person name="Mihai O."/>
            <person name="Mihalev A."/>
            <person name="Mihova T."/>
            <person name="Mittelman R."/>
            <person name="Mlenga V."/>
            <person name="Montmayeur A."/>
            <person name="Mulrain L."/>
            <person name="Navidi A."/>
            <person name="Naylor J."/>
            <person name="Negash T."/>
            <person name="Nguyen T."/>
            <person name="Nguyen N."/>
            <person name="Nicol R."/>
            <person name="Norbu C."/>
            <person name="Norbu N."/>
            <person name="Novod N."/>
            <person name="O'Neill B."/>
            <person name="Osman S."/>
            <person name="Markiewicz E."/>
            <person name="Oyono O.L."/>
            <person name="Patti C."/>
            <person name="Phunkhang P."/>
            <person name="Pierre F."/>
            <person name="Priest M."/>
            <person name="Raghuraman S."/>
            <person name="Rege F."/>
            <person name="Reyes R."/>
            <person name="Rise C."/>
            <person name="Rogov P."/>
            <person name="Ross K."/>
            <person name="Ryan E."/>
            <person name="Settipalli S."/>
            <person name="Shea T."/>
            <person name="Sherpa N."/>
            <person name="Shi L."/>
            <person name="Shih D."/>
            <person name="Sparrow T."/>
            <person name="Spaulding J."/>
            <person name="Stalker J."/>
            <person name="Stange-Thomann N."/>
            <person name="Stavropoulos S."/>
            <person name="Stone C."/>
            <person name="Strader C."/>
            <person name="Tesfaye S."/>
            <person name="Thomson T."/>
            <person name="Thoulutsang Y."/>
            <person name="Thoulutsang D."/>
            <person name="Topham K."/>
            <person name="Topping I."/>
            <person name="Tsamla T."/>
            <person name="Vassiliev H."/>
            <person name="Vo A."/>
            <person name="Wangchuk T."/>
            <person name="Wangdi T."/>
            <person name="Weiand M."/>
            <person name="Wilkinson J."/>
            <person name="Wilson A."/>
            <person name="Yadav S."/>
            <person name="Young G."/>
            <person name="Yu Q."/>
            <person name="Zembek L."/>
            <person name="Zhong D."/>
            <person name="Zimmer A."/>
            <person name="Zwirko Z."/>
            <person name="Jaffe D.B."/>
            <person name="Alvarez P."/>
            <person name="Brockman W."/>
            <person name="Butler J."/>
            <person name="Chin C."/>
            <person name="Gnerre S."/>
            <person name="Grabherr M."/>
            <person name="Kleber M."/>
            <person name="Mauceli E."/>
            <person name="MacCallum I."/>
        </authorList>
    </citation>
    <scope>NUCLEOTIDE SEQUENCE [LARGE SCALE GENOMIC DNA]</scope>
    <source>
        <strain evidence="8">TSC#14024-0371.13</strain>
        <strain evidence="10">Tucson 14024-0371.13</strain>
    </source>
</reference>
<dbReference type="PRINTS" id="PR00261">
    <property type="entry name" value="LDLRECEPTOR"/>
</dbReference>
<dbReference type="InterPro" id="IPR036055">
    <property type="entry name" value="LDL_receptor-like_sf"/>
</dbReference>
<feature type="disulfide bond" evidence="3">
    <location>
        <begin position="123"/>
        <end position="135"/>
    </location>
</feature>
<dbReference type="MEROPS" id="S01.508"/>
<dbReference type="OMA" id="NEIKCPS"/>
<keyword evidence="2" id="KW-0325">Glycoprotein</keyword>
<evidence type="ECO:0000313" key="10">
    <source>
        <dbReference type="Proteomes" id="UP000007801"/>
    </source>
</evidence>
<proteinExistence type="predicted"/>
<dbReference type="CDD" id="cd00033">
    <property type="entry name" value="CCP"/>
    <property type="match status" value="2"/>
</dbReference>
<dbReference type="AlphaFoldDB" id="B3M2D2"/>
<reference evidence="8" key="3">
    <citation type="submission" date="2015-10" db="EMBL/GenBank/DDBJ databases">
        <authorList>
            <consortium name="FlyBase"/>
        </authorList>
    </citation>
    <scope>NUCLEOTIDE SEQUENCE</scope>
    <source>
        <strain evidence="8">TSC#14024-0371.13</strain>
    </source>
</reference>
<evidence type="ECO:0000259" key="7">
    <source>
        <dbReference type="PROSITE" id="PS50923"/>
    </source>
</evidence>
<keyword evidence="1 4" id="KW-1015">Disulfide bond</keyword>
<dbReference type="GeneID" id="6500706"/>
<evidence type="ECO:0000256" key="4">
    <source>
        <dbReference type="PROSITE-ProRule" id="PRU00302"/>
    </source>
</evidence>
<dbReference type="PANTHER" id="PTHR24252:SF7">
    <property type="entry name" value="HYALIN"/>
    <property type="match status" value="1"/>
</dbReference>
<dbReference type="EMBL" id="CH902617">
    <property type="protein sequence ID" value="EDV42323.1"/>
    <property type="molecule type" value="Genomic_DNA"/>
</dbReference>
<dbReference type="InterPro" id="IPR001254">
    <property type="entry name" value="Trypsin_dom"/>
</dbReference>
<dbReference type="InterPro" id="IPR023415">
    <property type="entry name" value="LDLR_class-A_CS"/>
</dbReference>
<feature type="chain" id="PRO_5014298475" evidence="5">
    <location>
        <begin position="26"/>
        <end position="629"/>
    </location>
</feature>
<feature type="domain" description="Sushi" evidence="7">
    <location>
        <begin position="304"/>
        <end position="361"/>
    </location>
</feature>
<comment type="caution">
    <text evidence="4">Lacks conserved residue(s) required for the propagation of feature annotation.</text>
</comment>
<keyword evidence="8" id="KW-0378">Hydrolase</keyword>
<dbReference type="Gene3D" id="2.10.70.10">
    <property type="entry name" value="Complement Module, domain 1"/>
    <property type="match status" value="2"/>
</dbReference>
<dbReference type="Pfam" id="PF00057">
    <property type="entry name" value="Ldl_recept_a"/>
    <property type="match status" value="4"/>
</dbReference>
<dbReference type="Pfam" id="PF00089">
    <property type="entry name" value="Trypsin"/>
    <property type="match status" value="1"/>
</dbReference>
<dbReference type="Proteomes" id="UP000007801">
    <property type="component" value="Unassembled WGS sequence"/>
</dbReference>
<dbReference type="PANTHER" id="PTHR24252">
    <property type="entry name" value="ACROSIN-RELATED"/>
    <property type="match status" value="1"/>
</dbReference>
<dbReference type="PROSITE" id="PS50923">
    <property type="entry name" value="SUSHI"/>
    <property type="match status" value="2"/>
</dbReference>
<feature type="signal peptide" evidence="5">
    <location>
        <begin position="1"/>
        <end position="25"/>
    </location>
</feature>
<dbReference type="HOGENOM" id="CLU_027452_1_0_1"/>
<feature type="disulfide bond" evidence="3">
    <location>
        <begin position="77"/>
        <end position="95"/>
    </location>
</feature>